<dbReference type="RefSeq" id="WP_048188385.1">
    <property type="nucleotide sequence ID" value="NZ_CP011097.1"/>
</dbReference>
<dbReference type="SUPFAM" id="SSF109755">
    <property type="entry name" value="PhoU-like"/>
    <property type="match status" value="1"/>
</dbReference>
<evidence type="ECO:0000313" key="3">
    <source>
        <dbReference type="EMBL" id="AJZ75587.1"/>
    </source>
</evidence>
<name>A0A3G1B168_9ARCH</name>
<dbReference type="AlphaFoldDB" id="A0A3G1B168"/>
<keyword evidence="4" id="KW-1185">Reference proteome</keyword>
<dbReference type="InterPro" id="IPR018445">
    <property type="entry name" value="Put_Phosphate_transp_reg"/>
</dbReference>
<dbReference type="EMBL" id="CP011097">
    <property type="protein sequence ID" value="AJZ75587.1"/>
    <property type="molecule type" value="Genomic_DNA"/>
</dbReference>
<evidence type="ECO:0000256" key="1">
    <source>
        <dbReference type="ARBA" id="ARBA00008591"/>
    </source>
</evidence>
<gene>
    <name evidence="3" type="ORF">SU86_003470</name>
</gene>
<protein>
    <submittedName>
        <fullName evidence="3">Phosphate transporter</fullName>
    </submittedName>
</protein>
<dbReference type="OrthoDB" id="145921at2157"/>
<dbReference type="InterPro" id="IPR038078">
    <property type="entry name" value="PhoU-like_sf"/>
</dbReference>
<accession>A0A3G1B168</accession>
<dbReference type="GeneID" id="24875450"/>
<dbReference type="Proteomes" id="UP000266745">
    <property type="component" value="Chromosome"/>
</dbReference>
<dbReference type="STRING" id="1603555.SU86_003470"/>
<sequence length="210" mass="24097">MGQWLSWVKSNEKEILTILDNLAIKAKETAEQLVNLLANMDKSSHYQEEIKKLEREADELTRSIFAELNKTFITPLDREDIQRIASKTDDVIDYIEGIAGRIKSYHVTSTPPYMLDIAKELLNAIKEVELLISRLKTVKVDKSLIDHCRKISDIEHNIDDLYRTAVGELFEKNDAITIIKLKDIYEAIESASDRCLDVADVIEDIVLKYT</sequence>
<dbReference type="Gene3D" id="1.20.58.220">
    <property type="entry name" value="Phosphate transport system protein phou homolog 2, domain 2"/>
    <property type="match status" value="1"/>
</dbReference>
<organism evidence="3 4">
    <name type="scientific">Candidatus Nitrosotenuis cloacae</name>
    <dbReference type="NCBI Taxonomy" id="1603555"/>
    <lineage>
        <taxon>Archaea</taxon>
        <taxon>Nitrososphaerota</taxon>
        <taxon>Candidatus Nitrosotenuis</taxon>
    </lineage>
</organism>
<proteinExistence type="inferred from homology"/>
<feature type="coiled-coil region" evidence="2">
    <location>
        <begin position="19"/>
        <end position="70"/>
    </location>
</feature>
<comment type="similarity">
    <text evidence="1">Belongs to the UPF0111 family.</text>
</comment>
<keyword evidence="2" id="KW-0175">Coiled coil</keyword>
<dbReference type="Pfam" id="PF01865">
    <property type="entry name" value="PhoU_div"/>
    <property type="match status" value="1"/>
</dbReference>
<evidence type="ECO:0000256" key="2">
    <source>
        <dbReference type="SAM" id="Coils"/>
    </source>
</evidence>
<dbReference type="PANTHER" id="PTHR37298">
    <property type="entry name" value="UPF0111 PROTEIN YKAA"/>
    <property type="match status" value="1"/>
</dbReference>
<reference evidence="3 4" key="1">
    <citation type="journal article" date="2016" name="Sci. Rep.">
        <title>A novel ammonia-oxidizing archaeon from wastewater treatment plant: Its enrichment, physiological and genomic characteristics.</title>
        <authorList>
            <person name="Li Y."/>
            <person name="Ding K."/>
            <person name="Wen X."/>
            <person name="Zhang B."/>
            <person name="Shen B."/>
            <person name="Yang Y."/>
        </authorList>
    </citation>
    <scope>NUCLEOTIDE SEQUENCE [LARGE SCALE GENOMIC DNA]</scope>
    <source>
        <strain evidence="3 4">SAT1</strain>
    </source>
</reference>
<dbReference type="InterPro" id="IPR052912">
    <property type="entry name" value="UPF0111_domain"/>
</dbReference>
<dbReference type="PANTHER" id="PTHR37298:SF1">
    <property type="entry name" value="UPF0111 PROTEIN YKAA"/>
    <property type="match status" value="1"/>
</dbReference>
<evidence type="ECO:0000313" key="4">
    <source>
        <dbReference type="Proteomes" id="UP000266745"/>
    </source>
</evidence>
<dbReference type="KEGG" id="tah:SU86_003470"/>